<evidence type="ECO:0000256" key="1">
    <source>
        <dbReference type="SAM" id="MobiDB-lite"/>
    </source>
</evidence>
<sequence length="241" mass="25436">MIRGCRVVAGEEAGKQERRIEGGAGRGPRVARGRPGDGAGGQVVAGVRRKEAEEREEGIEVAAAAGPETLQRSTGRRRRGCGGRSDEENVDDDDSAQGCASQTPEVGSARPGENARMGRRNPVSWASKHSKASTPHTAMSFNTKLVVFGFTLALLVASYGVTAVCEERTGIMCTSDARCQSICLQKKGLKSYTGGYCSAVYVVDGHASCVCRKTCGPPSANESPVEKVATEVQREMGNDLN</sequence>
<feature type="compositionally biased region" description="Basic and acidic residues" evidence="1">
    <location>
        <begin position="12"/>
        <end position="21"/>
    </location>
</feature>
<keyword evidence="4" id="KW-1185">Reference proteome</keyword>
<dbReference type="EMBL" id="JACEFO010001905">
    <property type="protein sequence ID" value="KAF8694461.1"/>
    <property type="molecule type" value="Genomic_DNA"/>
</dbReference>
<dbReference type="OrthoDB" id="679635at2759"/>
<keyword evidence="2" id="KW-0472">Membrane</keyword>
<evidence type="ECO:0008006" key="5">
    <source>
        <dbReference type="Google" id="ProtNLM"/>
    </source>
</evidence>
<comment type="caution">
    <text evidence="3">The sequence shown here is derived from an EMBL/GenBank/DDBJ whole genome shotgun (WGS) entry which is preliminary data.</text>
</comment>
<dbReference type="Proteomes" id="UP000636709">
    <property type="component" value="Unassembled WGS sequence"/>
</dbReference>
<name>A0A835BIX8_9POAL</name>
<dbReference type="AlphaFoldDB" id="A0A835BIX8"/>
<protein>
    <recommendedName>
        <fullName evidence="5">Knottin scorpion toxin-like domain-containing protein</fullName>
    </recommendedName>
</protein>
<gene>
    <name evidence="3" type="ORF">HU200_038204</name>
</gene>
<evidence type="ECO:0000256" key="2">
    <source>
        <dbReference type="SAM" id="Phobius"/>
    </source>
</evidence>
<organism evidence="3 4">
    <name type="scientific">Digitaria exilis</name>
    <dbReference type="NCBI Taxonomy" id="1010633"/>
    <lineage>
        <taxon>Eukaryota</taxon>
        <taxon>Viridiplantae</taxon>
        <taxon>Streptophyta</taxon>
        <taxon>Embryophyta</taxon>
        <taxon>Tracheophyta</taxon>
        <taxon>Spermatophyta</taxon>
        <taxon>Magnoliopsida</taxon>
        <taxon>Liliopsida</taxon>
        <taxon>Poales</taxon>
        <taxon>Poaceae</taxon>
        <taxon>PACMAD clade</taxon>
        <taxon>Panicoideae</taxon>
        <taxon>Panicodae</taxon>
        <taxon>Paniceae</taxon>
        <taxon>Anthephorinae</taxon>
        <taxon>Digitaria</taxon>
    </lineage>
</organism>
<keyword evidence="2" id="KW-0812">Transmembrane</keyword>
<evidence type="ECO:0000313" key="4">
    <source>
        <dbReference type="Proteomes" id="UP000636709"/>
    </source>
</evidence>
<feature type="transmembrane region" description="Helical" evidence="2">
    <location>
        <begin position="145"/>
        <end position="164"/>
    </location>
</feature>
<reference evidence="3" key="1">
    <citation type="submission" date="2020-07" db="EMBL/GenBank/DDBJ databases">
        <title>Genome sequence and genetic diversity analysis of an under-domesticated orphan crop, white fonio (Digitaria exilis).</title>
        <authorList>
            <person name="Bennetzen J.L."/>
            <person name="Chen S."/>
            <person name="Ma X."/>
            <person name="Wang X."/>
            <person name="Yssel A.E.J."/>
            <person name="Chaluvadi S.R."/>
            <person name="Johnson M."/>
            <person name="Gangashetty P."/>
            <person name="Hamidou F."/>
            <person name="Sanogo M.D."/>
            <person name="Zwaenepoel A."/>
            <person name="Wallace J."/>
            <person name="Van De Peer Y."/>
            <person name="Van Deynze A."/>
        </authorList>
    </citation>
    <scope>NUCLEOTIDE SEQUENCE</scope>
    <source>
        <tissue evidence="3">Leaves</tissue>
    </source>
</reference>
<keyword evidence="2" id="KW-1133">Transmembrane helix</keyword>
<proteinExistence type="predicted"/>
<feature type="region of interest" description="Disordered" evidence="1">
    <location>
        <begin position="1"/>
        <end position="135"/>
    </location>
</feature>
<evidence type="ECO:0000313" key="3">
    <source>
        <dbReference type="EMBL" id="KAF8694461.1"/>
    </source>
</evidence>
<accession>A0A835BIX8</accession>